<dbReference type="AlphaFoldDB" id="A0A929RUU0"/>
<proteinExistence type="predicted"/>
<dbReference type="SMART" id="SM00014">
    <property type="entry name" value="acidPPc"/>
    <property type="match status" value="1"/>
</dbReference>
<protein>
    <submittedName>
        <fullName evidence="3">Phosphatase PAP2 family protein</fullName>
    </submittedName>
</protein>
<feature type="transmembrane region" description="Helical" evidence="1">
    <location>
        <begin position="194"/>
        <end position="213"/>
    </location>
</feature>
<evidence type="ECO:0000313" key="3">
    <source>
        <dbReference type="EMBL" id="MBF0969618.1"/>
    </source>
</evidence>
<comment type="caution">
    <text evidence="3">The sequence shown here is derived from an EMBL/GenBank/DDBJ whole genome shotgun (WGS) entry which is preliminary data.</text>
</comment>
<keyword evidence="1" id="KW-0812">Transmembrane</keyword>
<organism evidence="3 4">
    <name type="scientific">Alloprevotella tannerae</name>
    <dbReference type="NCBI Taxonomy" id="76122"/>
    <lineage>
        <taxon>Bacteria</taxon>
        <taxon>Pseudomonadati</taxon>
        <taxon>Bacteroidota</taxon>
        <taxon>Bacteroidia</taxon>
        <taxon>Bacteroidales</taxon>
        <taxon>Prevotellaceae</taxon>
        <taxon>Alloprevotella</taxon>
    </lineage>
</organism>
<dbReference type="Proteomes" id="UP000704068">
    <property type="component" value="Unassembled WGS sequence"/>
</dbReference>
<dbReference type="PANTHER" id="PTHR14969:SF13">
    <property type="entry name" value="AT30094P"/>
    <property type="match status" value="1"/>
</dbReference>
<keyword evidence="1" id="KW-0472">Membrane</keyword>
<evidence type="ECO:0000256" key="1">
    <source>
        <dbReference type="SAM" id="Phobius"/>
    </source>
</evidence>
<dbReference type="InterPro" id="IPR036938">
    <property type="entry name" value="PAP2/HPO_sf"/>
</dbReference>
<dbReference type="InterPro" id="IPR000326">
    <property type="entry name" value="PAP2/HPO"/>
</dbReference>
<accession>A0A929RUU0</accession>
<sequence length="215" mass="24470">MIQFLRHLDETLLLWFNGFHTSFLDNLALSVSSRWLWLPLYVTLFALIARKVGWNRTLIYVMLLFLLTVGLTDYTCASILRPIFQRPRPTQPDSPIFHLVHAVQNYRGGHYGFPSCHASNAFAMATLSALYFRVWRLSVAMFVWALLLCLSRMYLGVHYPGDILLGATVGVAIAFTTYAAARPLLRPRPNYTKVAFWPPAVIGILLFSFIIQACL</sequence>
<feature type="transmembrane region" description="Helical" evidence="1">
    <location>
        <begin position="57"/>
        <end position="80"/>
    </location>
</feature>
<feature type="transmembrane region" description="Helical" evidence="1">
    <location>
        <begin position="163"/>
        <end position="182"/>
    </location>
</feature>
<keyword evidence="1" id="KW-1133">Transmembrane helix</keyword>
<dbReference type="PANTHER" id="PTHR14969">
    <property type="entry name" value="SPHINGOSINE-1-PHOSPHATE PHOSPHOHYDROLASE"/>
    <property type="match status" value="1"/>
</dbReference>
<feature type="transmembrane region" description="Helical" evidence="1">
    <location>
        <begin position="12"/>
        <end position="37"/>
    </location>
</feature>
<dbReference type="Gene3D" id="1.20.144.10">
    <property type="entry name" value="Phosphatidic acid phosphatase type 2/haloperoxidase"/>
    <property type="match status" value="1"/>
</dbReference>
<reference evidence="3" key="1">
    <citation type="submission" date="2020-04" db="EMBL/GenBank/DDBJ databases">
        <title>Deep metagenomics examines the oral microbiome during advanced dental caries in children, revealing novel taxa and co-occurrences with host molecules.</title>
        <authorList>
            <person name="Baker J.L."/>
            <person name="Morton J.T."/>
            <person name="Dinis M."/>
            <person name="Alvarez R."/>
            <person name="Tran N.C."/>
            <person name="Knight R."/>
            <person name="Edlund A."/>
        </authorList>
    </citation>
    <scope>NUCLEOTIDE SEQUENCE</scope>
    <source>
        <strain evidence="3">JCVI_34_bin.1</strain>
    </source>
</reference>
<gene>
    <name evidence="3" type="ORF">HXK21_01045</name>
</gene>
<feature type="domain" description="Phosphatidic acid phosphatase type 2/haloperoxidase" evidence="2">
    <location>
        <begin position="62"/>
        <end position="178"/>
    </location>
</feature>
<dbReference type="SUPFAM" id="SSF48317">
    <property type="entry name" value="Acid phosphatase/Vanadium-dependent haloperoxidase"/>
    <property type="match status" value="1"/>
</dbReference>
<evidence type="ECO:0000313" key="4">
    <source>
        <dbReference type="Proteomes" id="UP000704068"/>
    </source>
</evidence>
<name>A0A929RUU0_9BACT</name>
<evidence type="ECO:0000259" key="2">
    <source>
        <dbReference type="SMART" id="SM00014"/>
    </source>
</evidence>
<dbReference type="EMBL" id="JABZGR010000002">
    <property type="protein sequence ID" value="MBF0969618.1"/>
    <property type="molecule type" value="Genomic_DNA"/>
</dbReference>
<dbReference type="Pfam" id="PF01569">
    <property type="entry name" value="PAP2"/>
    <property type="match status" value="1"/>
</dbReference>
<feature type="transmembrane region" description="Helical" evidence="1">
    <location>
        <begin position="134"/>
        <end position="157"/>
    </location>
</feature>
<dbReference type="RefSeq" id="WP_303762666.1">
    <property type="nucleotide sequence ID" value="NZ_JABZGR010000002.1"/>
</dbReference>